<evidence type="ECO:0000313" key="2">
    <source>
        <dbReference type="EMBL" id="MEH8017329.1"/>
    </source>
</evidence>
<dbReference type="RefSeq" id="WP_335735738.1">
    <property type="nucleotide sequence ID" value="NZ_JALAAR010000006.1"/>
</dbReference>
<feature type="domain" description="DUF6351" evidence="1">
    <location>
        <begin position="158"/>
        <end position="698"/>
    </location>
</feature>
<comment type="caution">
    <text evidence="2">The sequence shown here is derived from an EMBL/GenBank/DDBJ whole genome shotgun (WGS) entry which is preliminary data.</text>
</comment>
<keyword evidence="3" id="KW-1185">Reference proteome</keyword>
<proteinExistence type="predicted"/>
<organism evidence="2 3">
    <name type="scientific">Rheinheimera muenzenbergensis</name>
    <dbReference type="NCBI Taxonomy" id="1193628"/>
    <lineage>
        <taxon>Bacteria</taxon>
        <taxon>Pseudomonadati</taxon>
        <taxon>Pseudomonadota</taxon>
        <taxon>Gammaproteobacteria</taxon>
        <taxon>Chromatiales</taxon>
        <taxon>Chromatiaceae</taxon>
        <taxon>Rheinheimera</taxon>
    </lineage>
</organism>
<reference evidence="2 3" key="1">
    <citation type="journal article" date="2023" name="Ecotoxicol. Environ. Saf.">
        <title>Mercury remediation potential of mercury-resistant strain Rheinheimera metallidurans sp. nov. isolated from a municipal waste dumping site.</title>
        <authorList>
            <person name="Yadav V."/>
            <person name="Manjhi A."/>
            <person name="Vadakedath N."/>
        </authorList>
    </citation>
    <scope>NUCLEOTIDE SEQUENCE [LARGE SCALE GENOMIC DNA]</scope>
    <source>
        <strain evidence="2 3">E-49</strain>
    </source>
</reference>
<evidence type="ECO:0000259" key="1">
    <source>
        <dbReference type="Pfam" id="PF19878"/>
    </source>
</evidence>
<dbReference type="EMBL" id="JALAAR010000006">
    <property type="protein sequence ID" value="MEH8017329.1"/>
    <property type="molecule type" value="Genomic_DNA"/>
</dbReference>
<gene>
    <name evidence="2" type="ORF">MN202_08800</name>
</gene>
<dbReference type="InterPro" id="IPR045556">
    <property type="entry name" value="DUF6351"/>
</dbReference>
<protein>
    <submittedName>
        <fullName evidence="2">DUF6351 family protein</fullName>
    </submittedName>
</protein>
<name>A0ABU8C6C6_9GAMM</name>
<dbReference type="Proteomes" id="UP001375382">
    <property type="component" value="Unassembled WGS sequence"/>
</dbReference>
<accession>A0ABU8C6C6</accession>
<dbReference type="Pfam" id="PF19878">
    <property type="entry name" value="DUF6351"/>
    <property type="match status" value="1"/>
</dbReference>
<evidence type="ECO:0000313" key="3">
    <source>
        <dbReference type="Proteomes" id="UP001375382"/>
    </source>
</evidence>
<sequence>MLRSRRRYIFCGLLTLLLLYLLLLLLTGPGQRWREANPILAVAPAEPGQLLPVSGHIANSPRPAESFTFPITVGSTGPAMPLYAGGLSYPLYCGYQQQGITPPQPDNQAGFGIVLPATKDSLSGYSKDCLHPTQLQFYLLDSDGEVSVYDGGTVSAGQLLLRLELGTINRFFYYIVMPISRTEYGSQLGASLWNGKLIYQFHGGVGIGYRQGHLRTTRLIRDRQAELRAGFAILSSSVNKTSHTYNFLLAEDTARRVKLQFTALYGQPVYTLGIGGSGGGIAQYLLLQNSADLLDGGIALYSYPDMLSQTLYALDCDLLHNYYYFTAANKAHWQHGARRQLLEGLSYSTEYSSKFDSQISLTQLLNGERPTPMHGATQCLNAWLGLSSLVHNPRQGRLKRFVTDPVLPKVNWSYWADLQAIFGTDKQGFAHSLWDNQGVQYGLQAVRDGRLSVTDFLAVNRNIGSWRHQSAMRKERIYFEPLTDSPLWLSAFGRHNITRPQPSTATEQAAARYRADQAAVTRAYRYGQLFLGMTNKPILDLRHYLDPQLDMHHLEPSFAARERLQKRNGHADNQLIWVSHPDYTPLPEAIALMDLWLSQQQKPAQATDHCFAADGSVIASGATVWQAGEPCAQRYPPLSNSRLQAGAPKHGLMFNCALISVDDAIARGNYLPLNIQPYVSQLRRIFPAGVCDYSLPDQALPADLAFPY</sequence>